<dbReference type="Proteomes" id="UP001454036">
    <property type="component" value="Unassembled WGS sequence"/>
</dbReference>
<keyword evidence="3" id="KW-1185">Reference proteome</keyword>
<comment type="caution">
    <text evidence="2">The sequence shown here is derived from an EMBL/GenBank/DDBJ whole genome shotgun (WGS) entry which is preliminary data.</text>
</comment>
<feature type="region of interest" description="Disordered" evidence="1">
    <location>
        <begin position="1"/>
        <end position="28"/>
    </location>
</feature>
<sequence>MMQYSDDEDKVINPYKRKNNKKNGKKSMQQKLKEIYEAGDPEVHLLDEPSGAWEHYTTQAREEYLAMKCCSFKRKDLKKHYEKMCKRFYTLGGIDDVNLKQAYLKSLLEPLVNETVRILSMKNMALHIATFGELYQTSLAALEKHCNHQKFLQQLQERGKLLITACDRSELSIKCSQKKCGCSSYSPCTKRKEGFLNKGNSQHFPIASLPSYLHRNSDMIYGLLKLYILLRGLDWRLIENLPYHPQYPFLTTFELNDEFLDRFSKDVYLMLWYLAEICTIKIQVHADALLRYLARCLLSHQDREFKVFYQWLTLFQDATWWQENIRKTMSMLSVTVTFRIKTTIIQEDRNIKVQKKFEAKMAPELRICAIIHRDRPGPGILAQEMEASKKDLGDDVADEVVDSPLHAFIPL</sequence>
<protein>
    <submittedName>
        <fullName evidence="2">Uncharacterized protein</fullName>
    </submittedName>
</protein>
<evidence type="ECO:0000256" key="1">
    <source>
        <dbReference type="SAM" id="MobiDB-lite"/>
    </source>
</evidence>
<dbReference type="EMBL" id="BAABME010007313">
    <property type="protein sequence ID" value="GAA0170597.1"/>
    <property type="molecule type" value="Genomic_DNA"/>
</dbReference>
<gene>
    <name evidence="2" type="ORF">LIER_24822</name>
</gene>
<proteinExistence type="predicted"/>
<feature type="compositionally biased region" description="Basic residues" evidence="1">
    <location>
        <begin position="15"/>
        <end position="25"/>
    </location>
</feature>
<evidence type="ECO:0000313" key="2">
    <source>
        <dbReference type="EMBL" id="GAA0170597.1"/>
    </source>
</evidence>
<dbReference type="PANTHER" id="PTHR48435">
    <property type="entry name" value="POLYPROTEIN"/>
    <property type="match status" value="1"/>
</dbReference>
<dbReference type="PANTHER" id="PTHR48435:SF1">
    <property type="entry name" value="POLYPROTEIN"/>
    <property type="match status" value="1"/>
</dbReference>
<reference evidence="2 3" key="1">
    <citation type="submission" date="2024-01" db="EMBL/GenBank/DDBJ databases">
        <title>The complete chloroplast genome sequence of Lithospermum erythrorhizon: insights into the phylogenetic relationship among Boraginaceae species and the maternal lineages of purple gromwells.</title>
        <authorList>
            <person name="Okada T."/>
            <person name="Watanabe K."/>
        </authorList>
    </citation>
    <scope>NUCLEOTIDE SEQUENCE [LARGE SCALE GENOMIC DNA]</scope>
</reference>
<organism evidence="2 3">
    <name type="scientific">Lithospermum erythrorhizon</name>
    <name type="common">Purple gromwell</name>
    <name type="synonym">Lithospermum officinale var. erythrorhizon</name>
    <dbReference type="NCBI Taxonomy" id="34254"/>
    <lineage>
        <taxon>Eukaryota</taxon>
        <taxon>Viridiplantae</taxon>
        <taxon>Streptophyta</taxon>
        <taxon>Embryophyta</taxon>
        <taxon>Tracheophyta</taxon>
        <taxon>Spermatophyta</taxon>
        <taxon>Magnoliopsida</taxon>
        <taxon>eudicotyledons</taxon>
        <taxon>Gunneridae</taxon>
        <taxon>Pentapetalae</taxon>
        <taxon>asterids</taxon>
        <taxon>lamiids</taxon>
        <taxon>Boraginales</taxon>
        <taxon>Boraginaceae</taxon>
        <taxon>Boraginoideae</taxon>
        <taxon>Lithospermeae</taxon>
        <taxon>Lithospermum</taxon>
    </lineage>
</organism>
<dbReference type="AlphaFoldDB" id="A0AAV3R6I7"/>
<evidence type="ECO:0000313" key="3">
    <source>
        <dbReference type="Proteomes" id="UP001454036"/>
    </source>
</evidence>
<dbReference type="InterPro" id="IPR053098">
    <property type="entry name" value="Petuviruses_polyprotein"/>
</dbReference>
<accession>A0AAV3R6I7</accession>
<name>A0AAV3R6I7_LITER</name>